<organism evidence="1">
    <name type="scientific">uncultured prokaryote</name>
    <dbReference type="NCBI Taxonomy" id="198431"/>
    <lineage>
        <taxon>unclassified sequences</taxon>
        <taxon>environmental samples</taxon>
    </lineage>
</organism>
<protein>
    <submittedName>
        <fullName evidence="1">Uncharacterized protein</fullName>
    </submittedName>
</protein>
<reference evidence="1" key="2">
    <citation type="submission" date="2015-07" db="EMBL/GenBank/DDBJ databases">
        <title>Plasmids, circular viruses and viroids from rat gut.</title>
        <authorList>
            <person name="Jorgensen T.J."/>
            <person name="Hansen M.A."/>
            <person name="Xu Z."/>
            <person name="Tabak M.A."/>
            <person name="Sorensen S.J."/>
            <person name="Hansen L.H."/>
        </authorList>
    </citation>
    <scope>NUCLEOTIDE SEQUENCE</scope>
    <source>
        <strain evidence="1">RGFK1592</strain>
    </source>
</reference>
<evidence type="ECO:0000313" key="1">
    <source>
        <dbReference type="EMBL" id="CRY97497.1"/>
    </source>
</evidence>
<dbReference type="AlphaFoldDB" id="A0A0H5QP19"/>
<accession>A0A0H5QP19</accession>
<dbReference type="EMBL" id="LN854115">
    <property type="protein sequence ID" value="CRY97497.1"/>
    <property type="molecule type" value="Genomic_DNA"/>
</dbReference>
<reference evidence="1" key="1">
    <citation type="submission" date="2015-06" db="EMBL/GenBank/DDBJ databases">
        <authorList>
            <person name="Joergensen T."/>
        </authorList>
    </citation>
    <scope>NUCLEOTIDE SEQUENCE</scope>
    <source>
        <strain evidence="1">RGFK1592</strain>
    </source>
</reference>
<sequence length="212" mass="22867">MTYSQPFLRLVVIGKLYGIEDFSYSLSLIENGLGPGVTPEEVPQEIIDAVATFSATAGLMSAYAKVTTVKLNLIGEDGRYVNEDTVQHDYLPYPQGAVGDYPPPQVALVYSIGTDYRRGRAHAGRFYMPLPGSVLTNQGTMGAGDQGIAADAGKTFLDDLNDAIAGYSVGVTSNVGAGTQRIATSVRVGRVYDTIRSRRDKFTEEYIEHDLA</sequence>
<proteinExistence type="predicted"/>
<name>A0A0H5QP19_9ZZZZ</name>